<dbReference type="EMBL" id="JBAHYK010001065">
    <property type="protein sequence ID" value="KAL0569712.1"/>
    <property type="molecule type" value="Genomic_DNA"/>
</dbReference>
<comment type="caution">
    <text evidence="3">The sequence shown here is derived from an EMBL/GenBank/DDBJ whole genome shotgun (WGS) entry which is preliminary data.</text>
</comment>
<feature type="domain" description="VWFA" evidence="2">
    <location>
        <begin position="594"/>
        <end position="785"/>
    </location>
</feature>
<feature type="compositionally biased region" description="Pro residues" evidence="1">
    <location>
        <begin position="415"/>
        <end position="426"/>
    </location>
</feature>
<evidence type="ECO:0000313" key="3">
    <source>
        <dbReference type="EMBL" id="KAL0569712.1"/>
    </source>
</evidence>
<feature type="region of interest" description="Disordered" evidence="1">
    <location>
        <begin position="25"/>
        <end position="47"/>
    </location>
</feature>
<proteinExistence type="predicted"/>
<dbReference type="SMART" id="SM00327">
    <property type="entry name" value="VWA"/>
    <property type="match status" value="2"/>
</dbReference>
<evidence type="ECO:0000256" key="1">
    <source>
        <dbReference type="SAM" id="MobiDB-lite"/>
    </source>
</evidence>
<feature type="region of interest" description="Disordered" evidence="1">
    <location>
        <begin position="412"/>
        <end position="467"/>
    </location>
</feature>
<dbReference type="PANTHER" id="PTHR34706">
    <property type="entry name" value="SLR1338 PROTEIN"/>
    <property type="match status" value="1"/>
</dbReference>
<dbReference type="PROSITE" id="PS50234">
    <property type="entry name" value="VWFA"/>
    <property type="match status" value="2"/>
</dbReference>
<reference evidence="3 4" key="1">
    <citation type="submission" date="2024-02" db="EMBL/GenBank/DDBJ databases">
        <title>A draft genome for the cacao thread blight pathogen Marasmius crinis-equi.</title>
        <authorList>
            <person name="Cohen S.P."/>
            <person name="Baruah I.K."/>
            <person name="Amoako-Attah I."/>
            <person name="Bukari Y."/>
            <person name="Meinhardt L.W."/>
            <person name="Bailey B.A."/>
        </authorList>
    </citation>
    <scope>NUCLEOTIDE SEQUENCE [LARGE SCALE GENOMIC DNA]</scope>
    <source>
        <strain evidence="3 4">GH-76</strain>
    </source>
</reference>
<organism evidence="3 4">
    <name type="scientific">Marasmius crinis-equi</name>
    <dbReference type="NCBI Taxonomy" id="585013"/>
    <lineage>
        <taxon>Eukaryota</taxon>
        <taxon>Fungi</taxon>
        <taxon>Dikarya</taxon>
        <taxon>Basidiomycota</taxon>
        <taxon>Agaricomycotina</taxon>
        <taxon>Agaricomycetes</taxon>
        <taxon>Agaricomycetidae</taxon>
        <taxon>Agaricales</taxon>
        <taxon>Marasmiineae</taxon>
        <taxon>Marasmiaceae</taxon>
        <taxon>Marasmius</taxon>
    </lineage>
</organism>
<name>A0ABR3F3D2_9AGAR</name>
<dbReference type="Gene3D" id="3.40.50.410">
    <property type="entry name" value="von Willebrand factor, type A domain"/>
    <property type="match status" value="2"/>
</dbReference>
<dbReference type="SUPFAM" id="SSF53300">
    <property type="entry name" value="vWA-like"/>
    <property type="match status" value="2"/>
</dbReference>
<dbReference type="InterPro" id="IPR036465">
    <property type="entry name" value="vWFA_dom_sf"/>
</dbReference>
<feature type="domain" description="VWFA" evidence="2">
    <location>
        <begin position="211"/>
        <end position="393"/>
    </location>
</feature>
<dbReference type="InterPro" id="IPR002035">
    <property type="entry name" value="VWF_A"/>
</dbReference>
<gene>
    <name evidence="3" type="ORF">V5O48_012251</name>
</gene>
<evidence type="ECO:0000313" key="4">
    <source>
        <dbReference type="Proteomes" id="UP001465976"/>
    </source>
</evidence>
<dbReference type="InterPro" id="IPR006616">
    <property type="entry name" value="DM9_repeat"/>
</dbReference>
<sequence>MAFGGAYNPPYLSDSAQFGFNQPTRQQTIYPSPTMPPPLPVGEGLFTSNPGSPLGSPYYEGNYSYSGRVNSPPSRSNSLGLLSTKRQQWIQQATERTRSLQSGSFHPSAISWSYVSNGILPQNAIDLGNEAESMYLCRSFYENQLRVGRVTPTPEGLKAFITCKGKDILVKEYEVLIQSLSPPQFSFARSQTANLSVQSSAPKASNKDLVDIVFIVDDSDSMDGSRWREVRDALLGITETCRDVDADGFDLFFLNHDFSKRDILDEQGVLEAFNTVGSPDGATPTGARLRKVLDLYLPKLEQRASKPVSIVVITDGDPSDDVEQVIVDATQRLETFQLHPSQLSIHFVQIGDDPAAAAALKHLDDALEHKYQIPDIVETTINQGYRSFTTETLSSVVRSLMKKQSIQGSLLGPSLPAPSLPGPSLPGPSLLGGPSLPSPKPFNPLMQSSARSGATQPSNLNPQKSLTPVGQRFANRKDWIHQAKQLTAATLTPNLSPSSLRSYTWIFVESGVPPANSIICGNENNQDTFFARSFYEGQLRYGTIIAGASKATVIGNGGREASVEQYEVLVQASSTFYSFVSEPSVAQNSGDNMDVVLIIDDSDSMTTDGRWNQARDALASVAENSYRFDDDGVDMFFINNEIFRKNIKTRNEVIQLFNSITPDGATPTGARLRSVLQEYIPLVEQRARTQSVPKPVNVIVITDGDPTDDVETIIVQAAQQLHRVQVPERLLGIQFVQIGNDLDATRALQKLDSALEKKHNIRDMVDTTLYDPSHPELTAEMVYKILFGAISKQVDHIGELKLAI</sequence>
<dbReference type="PANTHER" id="PTHR34706:SF1">
    <property type="entry name" value="VWFA DOMAIN-CONTAINING PROTEIN"/>
    <property type="match status" value="1"/>
</dbReference>
<accession>A0ABR3F3D2</accession>
<keyword evidence="4" id="KW-1185">Reference proteome</keyword>
<protein>
    <recommendedName>
        <fullName evidence="2">VWFA domain-containing protein</fullName>
    </recommendedName>
</protein>
<feature type="compositionally biased region" description="Polar residues" evidence="1">
    <location>
        <begin position="445"/>
        <end position="467"/>
    </location>
</feature>
<evidence type="ECO:0000259" key="2">
    <source>
        <dbReference type="PROSITE" id="PS50234"/>
    </source>
</evidence>
<dbReference type="SMART" id="SM00696">
    <property type="entry name" value="DM9"/>
    <property type="match status" value="2"/>
</dbReference>
<dbReference type="Pfam" id="PF00092">
    <property type="entry name" value="VWA"/>
    <property type="match status" value="2"/>
</dbReference>
<dbReference type="Proteomes" id="UP001465976">
    <property type="component" value="Unassembled WGS sequence"/>
</dbReference>